<proteinExistence type="predicted"/>
<feature type="non-terminal residue" evidence="2">
    <location>
        <position position="1"/>
    </location>
</feature>
<feature type="non-terminal residue" evidence="2">
    <location>
        <position position="170"/>
    </location>
</feature>
<organism evidence="2 3">
    <name type="scientific">Cephalotus follicularis</name>
    <name type="common">Albany pitcher plant</name>
    <dbReference type="NCBI Taxonomy" id="3775"/>
    <lineage>
        <taxon>Eukaryota</taxon>
        <taxon>Viridiplantae</taxon>
        <taxon>Streptophyta</taxon>
        <taxon>Embryophyta</taxon>
        <taxon>Tracheophyta</taxon>
        <taxon>Spermatophyta</taxon>
        <taxon>Magnoliopsida</taxon>
        <taxon>eudicotyledons</taxon>
        <taxon>Gunneridae</taxon>
        <taxon>Pentapetalae</taxon>
        <taxon>rosids</taxon>
        <taxon>fabids</taxon>
        <taxon>Oxalidales</taxon>
        <taxon>Cephalotaceae</taxon>
        <taxon>Cephalotus</taxon>
    </lineage>
</organism>
<reference evidence="3" key="1">
    <citation type="submission" date="2016-04" db="EMBL/GenBank/DDBJ databases">
        <title>Cephalotus genome sequencing.</title>
        <authorList>
            <person name="Fukushima K."/>
            <person name="Hasebe M."/>
            <person name="Fang X."/>
        </authorList>
    </citation>
    <scope>NUCLEOTIDE SEQUENCE [LARGE SCALE GENOMIC DNA]</scope>
    <source>
        <strain evidence="3">cv. St1</strain>
    </source>
</reference>
<dbReference type="EMBL" id="BDDD01003350">
    <property type="protein sequence ID" value="GAV84756.1"/>
    <property type="molecule type" value="Genomic_DNA"/>
</dbReference>
<dbReference type="AlphaFoldDB" id="A0A1Q3CWY3"/>
<dbReference type="InterPro" id="IPR025558">
    <property type="entry name" value="DUF4283"/>
</dbReference>
<accession>A0A1Q3CWY3</accession>
<dbReference type="InterPro" id="IPR040256">
    <property type="entry name" value="At4g02000-like"/>
</dbReference>
<evidence type="ECO:0000313" key="3">
    <source>
        <dbReference type="Proteomes" id="UP000187406"/>
    </source>
</evidence>
<protein>
    <submittedName>
        <fullName evidence="2">DUF4283 domain-containing protein</fullName>
    </submittedName>
</protein>
<dbReference type="OrthoDB" id="1165906at2759"/>
<name>A0A1Q3CWY3_CEPFO</name>
<dbReference type="PANTHER" id="PTHR31286">
    <property type="entry name" value="GLYCINE-RICH CELL WALL STRUCTURAL PROTEIN 1.8-LIKE"/>
    <property type="match status" value="1"/>
</dbReference>
<gene>
    <name evidence="2" type="ORF">CFOL_v3_28198</name>
</gene>
<evidence type="ECO:0000259" key="1">
    <source>
        <dbReference type="Pfam" id="PF14111"/>
    </source>
</evidence>
<sequence length="170" mass="19525">VWEHSLVAFLVGKRLPVKNVKEILQRKWGQIGSFSVHVSGNGVFLVKFDNGQARDWVMDNGPWDIWGNNLVLRKWSKGMSLSLEECKSILVWVKLSMVPVQYALSYARVCVDMLASSFFPKRILLELDDGSTMDIEVEYPWKPLASTLCKVFDHSNKNCPKAVRREWLPK</sequence>
<dbReference type="PANTHER" id="PTHR31286:SF165">
    <property type="entry name" value="DUF4283 DOMAIN-CONTAINING PROTEIN"/>
    <property type="match status" value="1"/>
</dbReference>
<dbReference type="InParanoid" id="A0A1Q3CWY3"/>
<dbReference type="Pfam" id="PF14111">
    <property type="entry name" value="DUF4283"/>
    <property type="match status" value="1"/>
</dbReference>
<comment type="caution">
    <text evidence="2">The sequence shown here is derived from an EMBL/GenBank/DDBJ whole genome shotgun (WGS) entry which is preliminary data.</text>
</comment>
<evidence type="ECO:0000313" key="2">
    <source>
        <dbReference type="EMBL" id="GAV84756.1"/>
    </source>
</evidence>
<dbReference type="Proteomes" id="UP000187406">
    <property type="component" value="Unassembled WGS sequence"/>
</dbReference>
<feature type="domain" description="DUF4283" evidence="1">
    <location>
        <begin position="2"/>
        <end position="80"/>
    </location>
</feature>
<keyword evidence="3" id="KW-1185">Reference proteome</keyword>